<reference evidence="2 3" key="1">
    <citation type="submission" date="2021-06" db="EMBL/GenBank/DDBJ databases">
        <authorList>
            <person name="Palmer J.M."/>
        </authorList>
    </citation>
    <scope>NUCLEOTIDE SEQUENCE [LARGE SCALE GENOMIC DNA]</scope>
    <source>
        <strain evidence="3">if_2019</strain>
        <tissue evidence="2">Muscle</tissue>
    </source>
</reference>
<feature type="non-terminal residue" evidence="2">
    <location>
        <position position="1"/>
    </location>
</feature>
<dbReference type="EMBL" id="JAHRIQ010093167">
    <property type="protein sequence ID" value="MEQ2251101.1"/>
    <property type="molecule type" value="Genomic_DNA"/>
</dbReference>
<organism evidence="2 3">
    <name type="scientific">Ilyodon furcidens</name>
    <name type="common">goldbreast splitfin</name>
    <dbReference type="NCBI Taxonomy" id="33524"/>
    <lineage>
        <taxon>Eukaryota</taxon>
        <taxon>Metazoa</taxon>
        <taxon>Chordata</taxon>
        <taxon>Craniata</taxon>
        <taxon>Vertebrata</taxon>
        <taxon>Euteleostomi</taxon>
        <taxon>Actinopterygii</taxon>
        <taxon>Neopterygii</taxon>
        <taxon>Teleostei</taxon>
        <taxon>Neoteleostei</taxon>
        <taxon>Acanthomorphata</taxon>
        <taxon>Ovalentaria</taxon>
        <taxon>Atherinomorphae</taxon>
        <taxon>Cyprinodontiformes</taxon>
        <taxon>Goodeidae</taxon>
        <taxon>Ilyodon</taxon>
    </lineage>
</organism>
<evidence type="ECO:0000256" key="1">
    <source>
        <dbReference type="SAM" id="Phobius"/>
    </source>
</evidence>
<sequence length="136" mass="14420">LDVATEAPSESRKQRINGGAPDAITSLYLRNFNPICAYLLTCVTAIREYVCSVSLCIMAVFLCVLGAQCNHSSNLSARILCVGDIKVLISTVTQHQCHCEDTSNTSTAPKSSVAIVCVCVLACVCVCVCVCEGGRL</sequence>
<protein>
    <submittedName>
        <fullName evidence="2">Uncharacterized protein</fullName>
    </submittedName>
</protein>
<gene>
    <name evidence="2" type="ORF">ILYODFUR_007494</name>
</gene>
<keyword evidence="1" id="KW-1133">Transmembrane helix</keyword>
<evidence type="ECO:0000313" key="3">
    <source>
        <dbReference type="Proteomes" id="UP001482620"/>
    </source>
</evidence>
<evidence type="ECO:0000313" key="2">
    <source>
        <dbReference type="EMBL" id="MEQ2251101.1"/>
    </source>
</evidence>
<keyword evidence="3" id="KW-1185">Reference proteome</keyword>
<keyword evidence="1" id="KW-0472">Membrane</keyword>
<dbReference type="Proteomes" id="UP001482620">
    <property type="component" value="Unassembled WGS sequence"/>
</dbReference>
<feature type="transmembrane region" description="Helical" evidence="1">
    <location>
        <begin position="49"/>
        <end position="67"/>
    </location>
</feature>
<comment type="caution">
    <text evidence="2">The sequence shown here is derived from an EMBL/GenBank/DDBJ whole genome shotgun (WGS) entry which is preliminary data.</text>
</comment>
<accession>A0ABV0V137</accession>
<proteinExistence type="predicted"/>
<feature type="transmembrane region" description="Helical" evidence="1">
    <location>
        <begin position="112"/>
        <end position="131"/>
    </location>
</feature>
<name>A0ABV0V137_9TELE</name>
<keyword evidence="1" id="KW-0812">Transmembrane</keyword>